<accession>A0A1H8UKS1</accession>
<dbReference type="PANTHER" id="PTHR33490">
    <property type="entry name" value="BLR5614 PROTEIN-RELATED"/>
    <property type="match status" value="1"/>
</dbReference>
<name>A0A1H8UKS1_9GAMM</name>
<dbReference type="SMART" id="SM00460">
    <property type="entry name" value="TGc"/>
    <property type="match status" value="1"/>
</dbReference>
<dbReference type="EMBL" id="FOEG01000007">
    <property type="protein sequence ID" value="SEP03830.1"/>
    <property type="molecule type" value="Genomic_DNA"/>
</dbReference>
<dbReference type="Gene3D" id="3.10.620.30">
    <property type="match status" value="1"/>
</dbReference>
<evidence type="ECO:0000313" key="2">
    <source>
        <dbReference type="EMBL" id="SEP03830.1"/>
    </source>
</evidence>
<dbReference type="AlphaFoldDB" id="A0A1H8UKS1"/>
<protein>
    <submittedName>
        <fullName evidence="2">Transglutaminase-like enzyme, putative cysteine protease</fullName>
    </submittedName>
</protein>
<dbReference type="InterPro" id="IPR002931">
    <property type="entry name" value="Transglutaminase-like"/>
</dbReference>
<dbReference type="PANTHER" id="PTHR33490:SF12">
    <property type="entry name" value="BLL5557 PROTEIN"/>
    <property type="match status" value="1"/>
</dbReference>
<keyword evidence="3" id="KW-1185">Reference proteome</keyword>
<keyword evidence="2" id="KW-0645">Protease</keyword>
<dbReference type="GO" id="GO:0008233">
    <property type="term" value="F:peptidase activity"/>
    <property type="evidence" value="ECO:0007669"/>
    <property type="project" value="UniProtKB-KW"/>
</dbReference>
<organism evidence="2 3">
    <name type="scientific">Aquisalimonas asiatica</name>
    <dbReference type="NCBI Taxonomy" id="406100"/>
    <lineage>
        <taxon>Bacteria</taxon>
        <taxon>Pseudomonadati</taxon>
        <taxon>Pseudomonadota</taxon>
        <taxon>Gammaproteobacteria</taxon>
        <taxon>Chromatiales</taxon>
        <taxon>Ectothiorhodospiraceae</taxon>
        <taxon>Aquisalimonas</taxon>
    </lineage>
</organism>
<dbReference type="Proteomes" id="UP000199657">
    <property type="component" value="Unassembled WGS sequence"/>
</dbReference>
<dbReference type="SUPFAM" id="SSF54001">
    <property type="entry name" value="Cysteine proteinases"/>
    <property type="match status" value="1"/>
</dbReference>
<reference evidence="2 3" key="1">
    <citation type="submission" date="2016-10" db="EMBL/GenBank/DDBJ databases">
        <authorList>
            <person name="de Groot N.N."/>
        </authorList>
    </citation>
    <scope>NUCLEOTIDE SEQUENCE [LARGE SCALE GENOMIC DNA]</scope>
    <source>
        <strain evidence="2 3">CGMCC 1.6291</strain>
    </source>
</reference>
<proteinExistence type="predicted"/>
<gene>
    <name evidence="2" type="ORF">SAMN04488052_10759</name>
</gene>
<dbReference type="Gene3D" id="2.60.40.2250">
    <property type="match status" value="1"/>
</dbReference>
<evidence type="ECO:0000313" key="3">
    <source>
        <dbReference type="Proteomes" id="UP000199657"/>
    </source>
</evidence>
<dbReference type="InterPro" id="IPR038765">
    <property type="entry name" value="Papain-like_cys_pep_sf"/>
</dbReference>
<dbReference type="Pfam" id="PF01841">
    <property type="entry name" value="Transglut_core"/>
    <property type="match status" value="1"/>
</dbReference>
<dbReference type="OrthoDB" id="9804872at2"/>
<feature type="domain" description="Transglutaminase-like" evidence="1">
    <location>
        <begin position="159"/>
        <end position="219"/>
    </location>
</feature>
<dbReference type="RefSeq" id="WP_091645070.1">
    <property type="nucleotide sequence ID" value="NZ_FOEG01000007.1"/>
</dbReference>
<keyword evidence="2" id="KW-0378">Hydrolase</keyword>
<dbReference type="STRING" id="406100.SAMN04488052_10759"/>
<evidence type="ECO:0000259" key="1">
    <source>
        <dbReference type="SMART" id="SM00460"/>
    </source>
</evidence>
<dbReference type="GO" id="GO:0006508">
    <property type="term" value="P:proteolysis"/>
    <property type="evidence" value="ECO:0007669"/>
    <property type="project" value="UniProtKB-KW"/>
</dbReference>
<sequence length="262" mass="28848">MRLEVGCVIRMECPQPTPLILLLRPRSGRYQWIISERYALTPHVPATEYVDGFGNLCQRLVAPPGLFTVETSAEVDVAAEEAIASGAPYVPVETLPDEVLVYLMPSRFCESDRLGAVASEAAGSAAMGYDQVAAISQWVYQHLTYLPESDPSPVSALEVYARGEGVCRDFAHLAVALCRSLNIPARMVAGYLQDLEPMDLHAWFEAYVGGRWYTFDPTRPGNNKARVTLAQGRDAADIPVFNQFGPPVTPSRMDVFVRPLSR</sequence>